<dbReference type="OrthoDB" id="2688894at2759"/>
<reference evidence="2" key="1">
    <citation type="journal article" date="2020" name="New Phytol.">
        <title>Comparative genomics reveals dynamic genome evolution in host specialist ectomycorrhizal fungi.</title>
        <authorList>
            <person name="Lofgren L.A."/>
            <person name="Nguyen N.H."/>
            <person name="Vilgalys R."/>
            <person name="Ruytinx J."/>
            <person name="Liao H.L."/>
            <person name="Branco S."/>
            <person name="Kuo A."/>
            <person name="LaButti K."/>
            <person name="Lipzen A."/>
            <person name="Andreopoulos W."/>
            <person name="Pangilinan J."/>
            <person name="Riley R."/>
            <person name="Hundley H."/>
            <person name="Na H."/>
            <person name="Barry K."/>
            <person name="Grigoriev I.V."/>
            <person name="Stajich J.E."/>
            <person name="Kennedy P.G."/>
        </authorList>
    </citation>
    <scope>NUCLEOTIDE SEQUENCE</scope>
    <source>
        <strain evidence="2">DOB743</strain>
    </source>
</reference>
<name>A0A9P6ZRS9_9AGAM</name>
<feature type="transmembrane region" description="Helical" evidence="1">
    <location>
        <begin position="51"/>
        <end position="70"/>
    </location>
</feature>
<keyword evidence="1" id="KW-0472">Membrane</keyword>
<feature type="transmembrane region" description="Helical" evidence="1">
    <location>
        <begin position="82"/>
        <end position="103"/>
    </location>
</feature>
<evidence type="ECO:0000256" key="1">
    <source>
        <dbReference type="SAM" id="Phobius"/>
    </source>
</evidence>
<proteinExistence type="predicted"/>
<keyword evidence="1" id="KW-1133">Transmembrane helix</keyword>
<comment type="caution">
    <text evidence="2">The sequence shown here is derived from an EMBL/GenBank/DDBJ whole genome shotgun (WGS) entry which is preliminary data.</text>
</comment>
<dbReference type="AlphaFoldDB" id="A0A9P6ZRS9"/>
<dbReference type="Proteomes" id="UP000714275">
    <property type="component" value="Unassembled WGS sequence"/>
</dbReference>
<organism evidence="2 3">
    <name type="scientific">Suillus placidus</name>
    <dbReference type="NCBI Taxonomy" id="48579"/>
    <lineage>
        <taxon>Eukaryota</taxon>
        <taxon>Fungi</taxon>
        <taxon>Dikarya</taxon>
        <taxon>Basidiomycota</taxon>
        <taxon>Agaricomycotina</taxon>
        <taxon>Agaricomycetes</taxon>
        <taxon>Agaricomycetidae</taxon>
        <taxon>Boletales</taxon>
        <taxon>Suillineae</taxon>
        <taxon>Suillaceae</taxon>
        <taxon>Suillus</taxon>
    </lineage>
</organism>
<gene>
    <name evidence="2" type="ORF">EV702DRAFT_1199314</name>
</gene>
<accession>A0A9P6ZRS9</accession>
<protein>
    <submittedName>
        <fullName evidence="2">Uncharacterized protein</fullName>
    </submittedName>
</protein>
<sequence length="139" mass="15698">MVDFWVLDTVWEVFALCLAVRIMIKHFLELQQPSTGWTIVDSFTVLIKSHVFYFAVCAILFCLHLGYLYLNLSGSYCSGSEIYKGILQVSLAQIFVLGPRLILSVRGYYAKRVANSDTATAMITIIFQERIRVSTDSGV</sequence>
<dbReference type="EMBL" id="JABBWD010000033">
    <property type="protein sequence ID" value="KAG1775568.1"/>
    <property type="molecule type" value="Genomic_DNA"/>
</dbReference>
<keyword evidence="1" id="KW-0812">Transmembrane</keyword>
<keyword evidence="3" id="KW-1185">Reference proteome</keyword>
<evidence type="ECO:0000313" key="3">
    <source>
        <dbReference type="Proteomes" id="UP000714275"/>
    </source>
</evidence>
<evidence type="ECO:0000313" key="2">
    <source>
        <dbReference type="EMBL" id="KAG1775568.1"/>
    </source>
</evidence>